<reference evidence="2" key="1">
    <citation type="journal article" date="2015" name="Microbiology">
        <title>Genome of Methanoregula boonei 6A8 reveals adaptations to oligotrophic peatland environments.</title>
        <authorList>
            <person name="Braeuer S."/>
            <person name="Cadillo-Quiroz H."/>
            <person name="Kyrpides N."/>
            <person name="Woyke T."/>
            <person name="Goodwin L."/>
            <person name="Detter C."/>
            <person name="Podell S."/>
            <person name="Yavitt J.B."/>
            <person name="Zinder S.H."/>
        </authorList>
    </citation>
    <scope>NUCLEOTIDE SEQUENCE [LARGE SCALE GENOMIC DNA]</scope>
    <source>
        <strain evidence="2">DSM 21154 / JCM 14090 / 6A8</strain>
    </source>
</reference>
<dbReference type="SUPFAM" id="SSF46785">
    <property type="entry name" value="Winged helix' DNA-binding domain"/>
    <property type="match status" value="1"/>
</dbReference>
<dbReference type="InterPro" id="IPR036390">
    <property type="entry name" value="WH_DNA-bd_sf"/>
</dbReference>
<name>A7I8S9_METB6</name>
<dbReference type="Proteomes" id="UP000002408">
    <property type="component" value="Chromosome"/>
</dbReference>
<dbReference type="eggNOG" id="arCOG00394">
    <property type="taxonomic scope" value="Archaea"/>
</dbReference>
<keyword evidence="2" id="KW-1185">Reference proteome</keyword>
<evidence type="ECO:0000313" key="2">
    <source>
        <dbReference type="Proteomes" id="UP000002408"/>
    </source>
</evidence>
<evidence type="ECO:0000313" key="1">
    <source>
        <dbReference type="EMBL" id="ABS56140.1"/>
    </source>
</evidence>
<dbReference type="KEGG" id="mbn:Mboo_1623"/>
<proteinExistence type="predicted"/>
<dbReference type="AlphaFoldDB" id="A7I8S9"/>
<protein>
    <submittedName>
        <fullName evidence="1">Uncharacterized protein</fullName>
    </submittedName>
</protein>
<organism evidence="1 2">
    <name type="scientific">Methanoregula boonei (strain DSM 21154 / JCM 14090 / 6A8)</name>
    <dbReference type="NCBI Taxonomy" id="456442"/>
    <lineage>
        <taxon>Archaea</taxon>
        <taxon>Methanobacteriati</taxon>
        <taxon>Methanobacteriota</taxon>
        <taxon>Stenosarchaea group</taxon>
        <taxon>Methanomicrobia</taxon>
        <taxon>Methanomicrobiales</taxon>
        <taxon>Methanoregulaceae</taxon>
        <taxon>Methanoregula</taxon>
    </lineage>
</organism>
<accession>A7I8S9</accession>
<dbReference type="HOGENOM" id="CLU_1922772_0_0_2"/>
<sequence length="131" mass="15269">MRSHPVPRQVMIMNPLPRSSKAILDILGTCGAMTHKDLVGKCDYSPRTIRYALKQLRERKLLIEKMNIHDMRQIIYQYRMAPVQENGNANLPAPSSRPNRDFWRVQIPIPRKTAPGTKNLEYKQHCGKYRN</sequence>
<dbReference type="EMBL" id="CP000780">
    <property type="protein sequence ID" value="ABS56140.1"/>
    <property type="molecule type" value="Genomic_DNA"/>
</dbReference>
<gene>
    <name evidence="1" type="ordered locus">Mboo_1623</name>
</gene>